<dbReference type="Gene3D" id="3.90.550.10">
    <property type="entry name" value="Spore Coat Polysaccharide Biosynthesis Protein SpsA, Chain A"/>
    <property type="match status" value="1"/>
</dbReference>
<dbReference type="HOGENOM" id="CLU_729473_0_0_5"/>
<dbReference type="InterPro" id="IPR029044">
    <property type="entry name" value="Nucleotide-diphossugar_trans"/>
</dbReference>
<evidence type="ECO:0008006" key="3">
    <source>
        <dbReference type="Google" id="ProtNLM"/>
    </source>
</evidence>
<accession>A7IMA8</accession>
<dbReference type="Proteomes" id="UP000002417">
    <property type="component" value="Chromosome"/>
</dbReference>
<evidence type="ECO:0000313" key="1">
    <source>
        <dbReference type="EMBL" id="ABS69151.1"/>
    </source>
</evidence>
<sequence length="379" mass="41257">MTVTTSGVSSPSPSAPKGLRLAAVAIVRDEADVIEAFVRHNLAVVDHLFIEDDHSRDGTRAILDALAAEGLAVSVFDGPQEAAYFQAARTKGLLQRAYVVERWHFAFLLDGDEFLTTPDRASLEAELASLPDSQAGGLRMWNYLPRPLDEIPDPFSFFSDRTQKLTGFSAKVMLPASVAANEELKIEDGNHAAFCFRRKVVVHQLQSVALAHFPVRSHDQIVSKTLVAYCRWRTRPDYDPATTALGPMGAMALLRANPGLRLDSLDGITACYMGATGPEDTVQRPFERLGAARRYDGLAAIRPYDKAASAIDTVIAASLSRLEAGGAASRQAAESGLAKFLSKSLVGRWRALRGGHTTLKAEWDGTVRRLSRSIRKRLG</sequence>
<dbReference type="SUPFAM" id="SSF53448">
    <property type="entry name" value="Nucleotide-diphospho-sugar transferases"/>
    <property type="match status" value="1"/>
</dbReference>
<dbReference type="AlphaFoldDB" id="A7IMA8"/>
<name>A7IMA8_XANP2</name>
<proteinExistence type="predicted"/>
<dbReference type="Pfam" id="PF13704">
    <property type="entry name" value="Glyco_tranf_2_4"/>
    <property type="match status" value="1"/>
</dbReference>
<gene>
    <name evidence="1" type="ordered locus">Xaut_3927</name>
</gene>
<evidence type="ECO:0000313" key="2">
    <source>
        <dbReference type="Proteomes" id="UP000002417"/>
    </source>
</evidence>
<organism evidence="1 2">
    <name type="scientific">Xanthobacter autotrophicus (strain ATCC BAA-1158 / Py2)</name>
    <dbReference type="NCBI Taxonomy" id="78245"/>
    <lineage>
        <taxon>Bacteria</taxon>
        <taxon>Pseudomonadati</taxon>
        <taxon>Pseudomonadota</taxon>
        <taxon>Alphaproteobacteria</taxon>
        <taxon>Hyphomicrobiales</taxon>
        <taxon>Xanthobacteraceae</taxon>
        <taxon>Xanthobacter</taxon>
    </lineage>
</organism>
<dbReference type="EMBL" id="CP000781">
    <property type="protein sequence ID" value="ABS69151.1"/>
    <property type="molecule type" value="Genomic_DNA"/>
</dbReference>
<reference evidence="1 2" key="1">
    <citation type="submission" date="2007-07" db="EMBL/GenBank/DDBJ databases">
        <title>Complete sequence of chromosome of Xanthobacter autotrophicus Py2.</title>
        <authorList>
            <consortium name="US DOE Joint Genome Institute"/>
            <person name="Copeland A."/>
            <person name="Lucas S."/>
            <person name="Lapidus A."/>
            <person name="Barry K."/>
            <person name="Glavina del Rio T."/>
            <person name="Hammon N."/>
            <person name="Israni S."/>
            <person name="Dalin E."/>
            <person name="Tice H."/>
            <person name="Pitluck S."/>
            <person name="Sims D."/>
            <person name="Brettin T."/>
            <person name="Bruce D."/>
            <person name="Detter J.C."/>
            <person name="Han C."/>
            <person name="Tapia R."/>
            <person name="Brainard J."/>
            <person name="Schmutz J."/>
            <person name="Larimer F."/>
            <person name="Land M."/>
            <person name="Hauser L."/>
            <person name="Kyrpides N."/>
            <person name="Kim E."/>
            <person name="Ensigns S.A."/>
            <person name="Richardson P."/>
        </authorList>
    </citation>
    <scope>NUCLEOTIDE SEQUENCE [LARGE SCALE GENOMIC DNA]</scope>
    <source>
        <strain evidence="2">ATCC BAA-1158 / Py2</strain>
    </source>
</reference>
<dbReference type="OrthoDB" id="565316at2"/>
<dbReference type="KEGG" id="xau:Xaut_3927"/>
<keyword evidence="2" id="KW-1185">Reference proteome</keyword>
<dbReference type="eggNOG" id="COG1215">
    <property type="taxonomic scope" value="Bacteria"/>
</dbReference>
<protein>
    <recommendedName>
        <fullName evidence="3">Glycosyltransferase family 2 protein</fullName>
    </recommendedName>
</protein>